<evidence type="ECO:0000256" key="5">
    <source>
        <dbReference type="HAMAP-Rule" id="MF_02114"/>
    </source>
</evidence>
<keyword evidence="4 5" id="KW-0342">GTP-binding</keyword>
<dbReference type="GO" id="GO:0043814">
    <property type="term" value="F:phospholactate guanylyltransferase activity"/>
    <property type="evidence" value="ECO:0007669"/>
    <property type="project" value="InterPro"/>
</dbReference>
<evidence type="ECO:0000256" key="2">
    <source>
        <dbReference type="ARBA" id="ARBA00022695"/>
    </source>
</evidence>
<name>A0A2B8BI67_9PROT</name>
<dbReference type="InterPro" id="IPR029044">
    <property type="entry name" value="Nucleotide-diphossugar_trans"/>
</dbReference>
<evidence type="ECO:0000256" key="4">
    <source>
        <dbReference type="ARBA" id="ARBA00023134"/>
    </source>
</evidence>
<dbReference type="AlphaFoldDB" id="A0A2B8BI67"/>
<reference evidence="7" key="1">
    <citation type="submission" date="2017-10" db="EMBL/GenBank/DDBJ databases">
        <authorList>
            <person name="Kravchenko I.K."/>
            <person name="Grouzdev D.S."/>
        </authorList>
    </citation>
    <scope>NUCLEOTIDE SEQUENCE [LARGE SCALE GENOMIC DNA]</scope>
    <source>
        <strain evidence="7">B2</strain>
    </source>
</reference>
<protein>
    <recommendedName>
        <fullName evidence="5">3-phospho-D-glycerate guanylyltransferase</fullName>
        <shortName evidence="5">3PG guanylyltransferase</shortName>
        <ecNumber evidence="5">2.7.7.106</ecNumber>
    </recommendedName>
</protein>
<dbReference type="UniPathway" id="UPA00071"/>
<dbReference type="Pfam" id="PF01983">
    <property type="entry name" value="CofC"/>
    <property type="match status" value="1"/>
</dbReference>
<evidence type="ECO:0000313" key="7">
    <source>
        <dbReference type="Proteomes" id="UP000225379"/>
    </source>
</evidence>
<evidence type="ECO:0000256" key="1">
    <source>
        <dbReference type="ARBA" id="ARBA00022679"/>
    </source>
</evidence>
<keyword evidence="1 5" id="KW-0808">Transferase</keyword>
<evidence type="ECO:0000256" key="3">
    <source>
        <dbReference type="ARBA" id="ARBA00022741"/>
    </source>
</evidence>
<dbReference type="EC" id="2.7.7.106" evidence="5"/>
<comment type="caution">
    <text evidence="6">The sequence shown here is derived from an EMBL/GenBank/DDBJ whole genome shotgun (WGS) entry which is preliminary data.</text>
</comment>
<comment type="similarity">
    <text evidence="5">Belongs to the CofC family.</text>
</comment>
<keyword evidence="3 5" id="KW-0547">Nucleotide-binding</keyword>
<dbReference type="InterPro" id="IPR002835">
    <property type="entry name" value="CofC"/>
</dbReference>
<comment type="pathway">
    <text evidence="5">Cofactor biosynthesis; coenzyme F420 biosynthesis.</text>
</comment>
<dbReference type="PANTHER" id="PTHR40392">
    <property type="entry name" value="2-PHOSPHO-L-LACTATE GUANYLYLTRANSFERASE"/>
    <property type="match status" value="1"/>
</dbReference>
<dbReference type="OrthoDB" id="5243750at2"/>
<dbReference type="GO" id="GO:0005525">
    <property type="term" value="F:GTP binding"/>
    <property type="evidence" value="ECO:0007669"/>
    <property type="project" value="UniProtKB-KW"/>
</dbReference>
<dbReference type="NCBIfam" id="TIGR03552">
    <property type="entry name" value="F420_cofC"/>
    <property type="match status" value="1"/>
</dbReference>
<keyword evidence="2 5" id="KW-0548">Nucleotidyltransferase</keyword>
<dbReference type="PANTHER" id="PTHR40392:SF1">
    <property type="entry name" value="2-PHOSPHO-L-LACTATE GUANYLYLTRANSFERASE"/>
    <property type="match status" value="1"/>
</dbReference>
<dbReference type="Proteomes" id="UP000225379">
    <property type="component" value="Unassembled WGS sequence"/>
</dbReference>
<dbReference type="HAMAP" id="MF_02114">
    <property type="entry name" value="CofC"/>
    <property type="match status" value="1"/>
</dbReference>
<keyword evidence="7" id="KW-1185">Reference proteome</keyword>
<evidence type="ECO:0000313" key="6">
    <source>
        <dbReference type="EMBL" id="PGH57248.1"/>
    </source>
</evidence>
<accession>A0A2B8BI67</accession>
<organism evidence="6 7">
    <name type="scientific">Azospirillum palustre</name>
    <dbReference type="NCBI Taxonomy" id="2044885"/>
    <lineage>
        <taxon>Bacteria</taxon>
        <taxon>Pseudomonadati</taxon>
        <taxon>Pseudomonadota</taxon>
        <taxon>Alphaproteobacteria</taxon>
        <taxon>Rhodospirillales</taxon>
        <taxon>Azospirillaceae</taxon>
        <taxon>Azospirillum</taxon>
    </lineage>
</organism>
<dbReference type="GO" id="GO:0052645">
    <property type="term" value="P:F420-0 metabolic process"/>
    <property type="evidence" value="ECO:0007669"/>
    <property type="project" value="UniProtKB-UniRule"/>
</dbReference>
<dbReference type="EMBL" id="PDKW01000040">
    <property type="protein sequence ID" value="PGH57248.1"/>
    <property type="molecule type" value="Genomic_DNA"/>
</dbReference>
<proteinExistence type="inferred from homology"/>
<dbReference type="SUPFAM" id="SSF53448">
    <property type="entry name" value="Nucleotide-diphospho-sugar transferases"/>
    <property type="match status" value="1"/>
</dbReference>
<comment type="catalytic activity">
    <reaction evidence="5">
        <text>(2R)-3-phosphoglycerate + GTP + H(+) = 3-[(R)-glyceryl]-diphospho-5'-guanosine + diphosphate</text>
        <dbReference type="Rhea" id="RHEA:63440"/>
        <dbReference type="ChEBI" id="CHEBI:15378"/>
        <dbReference type="ChEBI" id="CHEBI:33019"/>
        <dbReference type="ChEBI" id="CHEBI:37565"/>
        <dbReference type="ChEBI" id="CHEBI:58272"/>
        <dbReference type="ChEBI" id="CHEBI:147306"/>
        <dbReference type="EC" id="2.7.7.106"/>
    </reaction>
</comment>
<comment type="function">
    <text evidence="5">Guanylyltransferase that catalyzes the activation of (2R)-3-phosphoglycerate (3PG) as 3-[(R)-glyceryl]-diphospho-5'-guanosine, via the condensation of 3PG with GTP. It is involved in the biosynthesis of a derivative of the hydride carrier cofactor coenzyme F420, 3PG-F420.</text>
</comment>
<dbReference type="RefSeq" id="WP_098736700.1">
    <property type="nucleotide sequence ID" value="NZ_PDKW01000040.1"/>
</dbReference>
<sequence>MRCLTVIVPVKPLEEGKSRLRPLLSPEERRTLNGMFLRRTLAVAEELAGTSATIVVSRSEEVLTLAARRSMVALPEEPGCDLNGALEQASRVARGRGATGVLILPVDLPLATASAIRRVIADHRSRAETRCVLVSDRTGFGTNLLFQTPPALERYSYGAGSLQLHRGAAEQAGLSTVIRRDPDLAFDIDRPEDLIGWRARTSR</sequence>
<gene>
    <name evidence="6" type="primary">cofC</name>
    <name evidence="5" type="synonym">fbiD</name>
    <name evidence="6" type="ORF">CRT60_12365</name>
</gene>
<dbReference type="Gene3D" id="3.90.550.10">
    <property type="entry name" value="Spore Coat Polysaccharide Biosynthesis Protein SpsA, Chain A"/>
    <property type="match status" value="1"/>
</dbReference>